<proteinExistence type="predicted"/>
<feature type="region of interest" description="Disordered" evidence="1">
    <location>
        <begin position="25"/>
        <end position="71"/>
    </location>
</feature>
<comment type="caution">
    <text evidence="2">The sequence shown here is derived from an EMBL/GenBank/DDBJ whole genome shotgun (WGS) entry which is preliminary data.</text>
</comment>
<dbReference type="AlphaFoldDB" id="A0A426XWT7"/>
<protein>
    <submittedName>
        <fullName evidence="2">Uncharacterized protein</fullName>
    </submittedName>
</protein>
<evidence type="ECO:0000313" key="2">
    <source>
        <dbReference type="EMBL" id="RRT43932.1"/>
    </source>
</evidence>
<feature type="compositionally biased region" description="Basic and acidic residues" evidence="1">
    <location>
        <begin position="25"/>
        <end position="38"/>
    </location>
</feature>
<accession>A0A426XWT7</accession>
<feature type="compositionally biased region" description="Basic and acidic residues" evidence="1">
    <location>
        <begin position="56"/>
        <end position="71"/>
    </location>
</feature>
<sequence>MALFDRVHDAGQLITFTDYRIKQLQEELDAPKSNDVRRRSPRPRSTHPSLMRATRGAREDQAGERRGALKA</sequence>
<reference evidence="2 3" key="1">
    <citation type="journal article" date="2014" name="Agronomy (Basel)">
        <title>A Draft Genome Sequence for Ensete ventricosum, the Drought-Tolerant Tree Against Hunger.</title>
        <authorList>
            <person name="Harrison J."/>
            <person name="Moore K.A."/>
            <person name="Paszkiewicz K."/>
            <person name="Jones T."/>
            <person name="Grant M."/>
            <person name="Ambacheew D."/>
            <person name="Muzemil S."/>
            <person name="Studholme D.J."/>
        </authorList>
    </citation>
    <scope>NUCLEOTIDE SEQUENCE [LARGE SCALE GENOMIC DNA]</scope>
</reference>
<evidence type="ECO:0000313" key="3">
    <source>
        <dbReference type="Proteomes" id="UP000287651"/>
    </source>
</evidence>
<name>A0A426XWT7_ENSVE</name>
<dbReference type="EMBL" id="AMZH03016814">
    <property type="protein sequence ID" value="RRT43932.1"/>
    <property type="molecule type" value="Genomic_DNA"/>
</dbReference>
<evidence type="ECO:0000256" key="1">
    <source>
        <dbReference type="SAM" id="MobiDB-lite"/>
    </source>
</evidence>
<dbReference type="Proteomes" id="UP000287651">
    <property type="component" value="Unassembled WGS sequence"/>
</dbReference>
<gene>
    <name evidence="2" type="ORF">B296_00029363</name>
</gene>
<organism evidence="2 3">
    <name type="scientific">Ensete ventricosum</name>
    <name type="common">Abyssinian banana</name>
    <name type="synonym">Musa ensete</name>
    <dbReference type="NCBI Taxonomy" id="4639"/>
    <lineage>
        <taxon>Eukaryota</taxon>
        <taxon>Viridiplantae</taxon>
        <taxon>Streptophyta</taxon>
        <taxon>Embryophyta</taxon>
        <taxon>Tracheophyta</taxon>
        <taxon>Spermatophyta</taxon>
        <taxon>Magnoliopsida</taxon>
        <taxon>Liliopsida</taxon>
        <taxon>Zingiberales</taxon>
        <taxon>Musaceae</taxon>
        <taxon>Ensete</taxon>
    </lineage>
</organism>